<dbReference type="InterPro" id="IPR043504">
    <property type="entry name" value="Peptidase_S1_PA_chymotrypsin"/>
</dbReference>
<dbReference type="EnsemblPlants" id="HORVU.MOREX.r3.1HG0068380.1">
    <property type="protein sequence ID" value="HORVU.MOREX.r3.1HG0068380.1"/>
    <property type="gene ID" value="HORVU.MOREX.r3.1HG0068380"/>
</dbReference>
<dbReference type="OrthoDB" id="17845at2759"/>
<dbReference type="PROSITE" id="PS00087">
    <property type="entry name" value="SOD_CU_ZN_1"/>
    <property type="match status" value="1"/>
</dbReference>
<dbReference type="PANTHER" id="PTHR21004">
    <property type="entry name" value="SERINE PROTEASE-RELATED"/>
    <property type="match status" value="1"/>
</dbReference>
<evidence type="ECO:0008006" key="3">
    <source>
        <dbReference type="Google" id="ProtNLM"/>
    </source>
</evidence>
<dbReference type="Gramene" id="HORVU.MOREX.r3.1HG0068380.1">
    <property type="protein sequence ID" value="HORVU.MOREX.r3.1HG0068380.1"/>
    <property type="gene ID" value="HORVU.MOREX.r3.1HG0068380"/>
</dbReference>
<accession>A0A8I6W6Z7</accession>
<dbReference type="Gene3D" id="2.40.10.10">
    <property type="entry name" value="Trypsin-like serine proteases"/>
    <property type="match status" value="3"/>
</dbReference>
<name>A0A8I6W6Z7_HORVV</name>
<dbReference type="KEGG" id="hvg:123443625"/>
<dbReference type="Gramene" id="HORVU.MOREX.r2.1HG0054820.1">
    <property type="protein sequence ID" value="HORVU.MOREX.r2.1HG0054820.1"/>
    <property type="gene ID" value="HORVU.MOREX.r2.1HG0054820"/>
</dbReference>
<dbReference type="PANTHER" id="PTHR21004:SF0">
    <property type="entry name" value="PEROXISOMAL LEADER PEPTIDE-PROCESSING PROTEASE"/>
    <property type="match status" value="1"/>
</dbReference>
<dbReference type="Pfam" id="PF13365">
    <property type="entry name" value="Trypsin_2"/>
    <property type="match status" value="2"/>
</dbReference>
<keyword evidence="2" id="KW-1185">Reference proteome</keyword>
<gene>
    <name evidence="1" type="primary">LOC123443625</name>
</gene>
<dbReference type="GeneID" id="123443625"/>
<dbReference type="FunFam" id="2.40.10.10:FF:000096">
    <property type="entry name" value="Glyoxysomal processing protease glyoxysomal"/>
    <property type="match status" value="1"/>
</dbReference>
<proteinExistence type="predicted"/>
<protein>
    <recommendedName>
        <fullName evidence="3">Glyoxysomal processing protease, glyoxysomal</fullName>
    </recommendedName>
</protein>
<dbReference type="FunFam" id="2.40.10.10:FF:000074">
    <property type="entry name" value="glyoxysomal processing protease, glyoxysomal-like"/>
    <property type="match status" value="1"/>
</dbReference>
<organism evidence="1 2">
    <name type="scientific">Hordeum vulgare subsp. vulgare</name>
    <name type="common">Domesticated barley</name>
    <dbReference type="NCBI Taxonomy" id="112509"/>
    <lineage>
        <taxon>Eukaryota</taxon>
        <taxon>Viridiplantae</taxon>
        <taxon>Streptophyta</taxon>
        <taxon>Embryophyta</taxon>
        <taxon>Tracheophyta</taxon>
        <taxon>Spermatophyta</taxon>
        <taxon>Magnoliopsida</taxon>
        <taxon>Liliopsida</taxon>
        <taxon>Poales</taxon>
        <taxon>Poaceae</taxon>
        <taxon>BOP clade</taxon>
        <taxon>Pooideae</taxon>
        <taxon>Triticodae</taxon>
        <taxon>Triticeae</taxon>
        <taxon>Hordeinae</taxon>
        <taxon>Hordeum</taxon>
    </lineage>
</organism>
<reference evidence="1" key="3">
    <citation type="submission" date="2022-01" db="UniProtKB">
        <authorList>
            <consortium name="EnsemblPlants"/>
        </authorList>
    </citation>
    <scope>IDENTIFICATION</scope>
    <source>
        <strain evidence="1">subsp. vulgare</strain>
    </source>
</reference>
<dbReference type="InterPro" id="IPR018152">
    <property type="entry name" value="SOD_Cu/Zn_BS"/>
</dbReference>
<dbReference type="Proteomes" id="UP000011116">
    <property type="component" value="Chromosome 1H"/>
</dbReference>
<evidence type="ECO:0000313" key="2">
    <source>
        <dbReference type="Proteomes" id="UP000011116"/>
    </source>
</evidence>
<evidence type="ECO:0000313" key="1">
    <source>
        <dbReference type="EnsemblPlants" id="HORVU.MOREX.r3.1HG0068380.1"/>
    </source>
</evidence>
<dbReference type="AlphaFoldDB" id="A0A8I6W6Z7"/>
<sequence>MEPREIAAAARSFSAMARIVGPDPKAVKMRRHAFHLHQSGSTTLSASAVLLPPGALAEPPPLLARICASHGHAGGVALTAASLVEPFLVAEQRDSPTEELQPRLVPEARLDVLVEPEESGNIRHGDSSAPRWLSAELLAMVDVSASADSVLSLLTYDGSLIGSSSWDVGWPLADVNQKQVENDAGSYLEYNRKNVYAESVDPSTIAKSATRIAILGVSALTSSNAGPNNVAPMPQRGDSLLVVGSPFGILSPFHFFNSISVGAVANCLPPGAVRSSLLMADIHCLPGMEGAPVFDKNSCLVGMLMKPLRQRGSNIQVQLVITWDGICTAWSRNKLQLIEQVSNELLDDKSADSKMMESCSMDNHRRFVSNSANDLNQYSIPPSLREAISSVVLVMVGDTTWASGILLNKNGLVLTNAHLLEPWRFGRTSTLGLQHKTTSLAGEYLHEGQNKLLQSQHCKMFNEDAVKHEVSFFNLGPKREKRISVRLDDGEKQTWYTASVVFISKGPLDVALLQMEKAAIEFCAIRPEFVCPTSGSSIYVVGHGLLGPRSGLSSSLSSGVVSKVVQIPSAQHSHLPSNVQTYNMDLPVMLQTTAAVHPGASGGVIVNSHGRMVGLITSNAKHGSGSTIPRLNFSIPCKSLEMVFKYAANGDYTILEQLDKSNELLSSVWALAQAPSSLPFLSSPPGKNGEGKVSEFSKFLANQPEGLKSISDLEAFLRHKIPSKI</sequence>
<dbReference type="GO" id="GO:0016485">
    <property type="term" value="P:protein processing"/>
    <property type="evidence" value="ECO:0000318"/>
    <property type="project" value="GO_Central"/>
</dbReference>
<dbReference type="GO" id="GO:0005777">
    <property type="term" value="C:peroxisome"/>
    <property type="evidence" value="ECO:0000318"/>
    <property type="project" value="GO_Central"/>
</dbReference>
<reference evidence="1" key="2">
    <citation type="submission" date="2020-10" db="EMBL/GenBank/DDBJ databases">
        <authorList>
            <person name="Scholz U."/>
            <person name="Mascher M."/>
            <person name="Fiebig A."/>
        </authorList>
    </citation>
    <scope>NUCLEOTIDE SEQUENCE [LARGE SCALE GENOMIC DNA]</scope>
    <source>
        <strain evidence="1">cv. Morex</strain>
    </source>
</reference>
<reference evidence="2" key="1">
    <citation type="journal article" date="2012" name="Nature">
        <title>A physical, genetic and functional sequence assembly of the barley genome.</title>
        <authorList>
            <consortium name="The International Barley Genome Sequencing Consortium"/>
            <person name="Mayer K.F."/>
            <person name="Waugh R."/>
            <person name="Brown J.W."/>
            <person name="Schulman A."/>
            <person name="Langridge P."/>
            <person name="Platzer M."/>
            <person name="Fincher G.B."/>
            <person name="Muehlbauer G.J."/>
            <person name="Sato K."/>
            <person name="Close T.J."/>
            <person name="Wise R.P."/>
            <person name="Stein N."/>
        </authorList>
    </citation>
    <scope>NUCLEOTIDE SEQUENCE [LARGE SCALE GENOMIC DNA]</scope>
    <source>
        <strain evidence="2">cv. Morex</strain>
    </source>
</reference>
<dbReference type="InterPro" id="IPR009003">
    <property type="entry name" value="Peptidase_S1_PA"/>
</dbReference>
<dbReference type="InterPro" id="IPR039245">
    <property type="entry name" value="TYSND1/DEG15"/>
</dbReference>
<dbReference type="GO" id="GO:0004252">
    <property type="term" value="F:serine-type endopeptidase activity"/>
    <property type="evidence" value="ECO:0000318"/>
    <property type="project" value="GO_Central"/>
</dbReference>
<dbReference type="RefSeq" id="XP_044976037.1">
    <property type="nucleotide sequence ID" value="XM_045120102.1"/>
</dbReference>
<dbReference type="SUPFAM" id="SSF50494">
    <property type="entry name" value="Trypsin-like serine proteases"/>
    <property type="match status" value="2"/>
</dbReference>